<dbReference type="Gene3D" id="3.10.100.10">
    <property type="entry name" value="Mannose-Binding Protein A, subunit A"/>
    <property type="match status" value="1"/>
</dbReference>
<evidence type="ECO:0000259" key="2">
    <source>
        <dbReference type="PROSITE" id="PS50041"/>
    </source>
</evidence>
<evidence type="ECO:0000313" key="3">
    <source>
        <dbReference type="EMBL" id="EDW57872.2"/>
    </source>
</evidence>
<gene>
    <name evidence="3" type="primary">Dvir\GJ18331</name>
    <name evidence="3" type="ORF">Dvir_GJ18331</name>
</gene>
<evidence type="ECO:0000256" key="1">
    <source>
        <dbReference type="SAM" id="SignalP"/>
    </source>
</evidence>
<feature type="chain" id="PRO_5006457730" description="C-type lectin domain-containing protein" evidence="1">
    <location>
        <begin position="21"/>
        <end position="156"/>
    </location>
</feature>
<dbReference type="SMR" id="B4M9J6"/>
<dbReference type="SMART" id="SM00034">
    <property type="entry name" value="CLECT"/>
    <property type="match status" value="1"/>
</dbReference>
<name>B4M9J6_DROVI</name>
<dbReference type="eggNOG" id="KOG4297">
    <property type="taxonomic scope" value="Eukaryota"/>
</dbReference>
<dbReference type="InterPro" id="IPR050111">
    <property type="entry name" value="C-type_lectin/snaclec_domain"/>
</dbReference>
<protein>
    <recommendedName>
        <fullName evidence="2">C-type lectin domain-containing protein</fullName>
    </recommendedName>
</protein>
<feature type="signal peptide" evidence="1">
    <location>
        <begin position="1"/>
        <end position="20"/>
    </location>
</feature>
<evidence type="ECO:0000313" key="4">
    <source>
        <dbReference type="Proteomes" id="UP000008792"/>
    </source>
</evidence>
<dbReference type="PANTHER" id="PTHR22803">
    <property type="entry name" value="MANNOSE, PHOSPHOLIPASE, LECTIN RECEPTOR RELATED"/>
    <property type="match status" value="1"/>
</dbReference>
<dbReference type="InParanoid" id="B4M9J6"/>
<proteinExistence type="predicted"/>
<dbReference type="InterPro" id="IPR016186">
    <property type="entry name" value="C-type_lectin-like/link_sf"/>
</dbReference>
<dbReference type="OrthoDB" id="7773875at2759"/>
<keyword evidence="1" id="KW-0732">Signal</keyword>
<accession>B4M9J6</accession>
<reference evidence="3 4" key="1">
    <citation type="journal article" date="2007" name="Nature">
        <title>Evolution of genes and genomes on the Drosophila phylogeny.</title>
        <authorList>
            <consortium name="Drosophila 12 Genomes Consortium"/>
            <person name="Clark A.G."/>
            <person name="Eisen M.B."/>
            <person name="Smith D.R."/>
            <person name="Bergman C.M."/>
            <person name="Oliver B."/>
            <person name="Markow T.A."/>
            <person name="Kaufman T.C."/>
            <person name="Kellis M."/>
            <person name="Gelbart W."/>
            <person name="Iyer V.N."/>
            <person name="Pollard D.A."/>
            <person name="Sackton T.B."/>
            <person name="Larracuente A.M."/>
            <person name="Singh N.D."/>
            <person name="Abad J.P."/>
            <person name="Abt D.N."/>
            <person name="Adryan B."/>
            <person name="Aguade M."/>
            <person name="Akashi H."/>
            <person name="Anderson W.W."/>
            <person name="Aquadro C.F."/>
            <person name="Ardell D.H."/>
            <person name="Arguello R."/>
            <person name="Artieri C.G."/>
            <person name="Barbash D.A."/>
            <person name="Barker D."/>
            <person name="Barsanti P."/>
            <person name="Batterham P."/>
            <person name="Batzoglou S."/>
            <person name="Begun D."/>
            <person name="Bhutkar A."/>
            <person name="Blanco E."/>
            <person name="Bosak S.A."/>
            <person name="Bradley R.K."/>
            <person name="Brand A.D."/>
            <person name="Brent M.R."/>
            <person name="Brooks A.N."/>
            <person name="Brown R.H."/>
            <person name="Butlin R.K."/>
            <person name="Caggese C."/>
            <person name="Calvi B.R."/>
            <person name="Bernardo de Carvalho A."/>
            <person name="Caspi A."/>
            <person name="Castrezana S."/>
            <person name="Celniker S.E."/>
            <person name="Chang J.L."/>
            <person name="Chapple C."/>
            <person name="Chatterji S."/>
            <person name="Chinwalla A."/>
            <person name="Civetta A."/>
            <person name="Clifton S.W."/>
            <person name="Comeron J.M."/>
            <person name="Costello J.C."/>
            <person name="Coyne J.A."/>
            <person name="Daub J."/>
            <person name="David R.G."/>
            <person name="Delcher A.L."/>
            <person name="Delehaunty K."/>
            <person name="Do C.B."/>
            <person name="Ebling H."/>
            <person name="Edwards K."/>
            <person name="Eickbush T."/>
            <person name="Evans J.D."/>
            <person name="Filipski A."/>
            <person name="Findeiss S."/>
            <person name="Freyhult E."/>
            <person name="Fulton L."/>
            <person name="Fulton R."/>
            <person name="Garcia A.C."/>
            <person name="Gardiner A."/>
            <person name="Garfield D.A."/>
            <person name="Garvin B.E."/>
            <person name="Gibson G."/>
            <person name="Gilbert D."/>
            <person name="Gnerre S."/>
            <person name="Godfrey J."/>
            <person name="Good R."/>
            <person name="Gotea V."/>
            <person name="Gravely B."/>
            <person name="Greenberg A.J."/>
            <person name="Griffiths-Jones S."/>
            <person name="Gross S."/>
            <person name="Guigo R."/>
            <person name="Gustafson E.A."/>
            <person name="Haerty W."/>
            <person name="Hahn M.W."/>
            <person name="Halligan D.L."/>
            <person name="Halpern A.L."/>
            <person name="Halter G.M."/>
            <person name="Han M.V."/>
            <person name="Heger A."/>
            <person name="Hillier L."/>
            <person name="Hinrichs A.S."/>
            <person name="Holmes I."/>
            <person name="Hoskins R.A."/>
            <person name="Hubisz M.J."/>
            <person name="Hultmark D."/>
            <person name="Huntley M.A."/>
            <person name="Jaffe D.B."/>
            <person name="Jagadeeshan S."/>
            <person name="Jeck W.R."/>
            <person name="Johnson J."/>
            <person name="Jones C.D."/>
            <person name="Jordan W.C."/>
            <person name="Karpen G.H."/>
            <person name="Kataoka E."/>
            <person name="Keightley P.D."/>
            <person name="Kheradpour P."/>
            <person name="Kirkness E.F."/>
            <person name="Koerich L.B."/>
            <person name="Kristiansen K."/>
            <person name="Kudrna D."/>
            <person name="Kulathinal R.J."/>
            <person name="Kumar S."/>
            <person name="Kwok R."/>
            <person name="Lander E."/>
            <person name="Langley C.H."/>
            <person name="Lapoint R."/>
            <person name="Lazzaro B.P."/>
            <person name="Lee S.J."/>
            <person name="Levesque L."/>
            <person name="Li R."/>
            <person name="Lin C.F."/>
            <person name="Lin M.F."/>
            <person name="Lindblad-Toh K."/>
            <person name="Llopart A."/>
            <person name="Long M."/>
            <person name="Low L."/>
            <person name="Lozovsky E."/>
            <person name="Lu J."/>
            <person name="Luo M."/>
            <person name="Machado C.A."/>
            <person name="Makalowski W."/>
            <person name="Marzo M."/>
            <person name="Matsuda M."/>
            <person name="Matzkin L."/>
            <person name="McAllister B."/>
            <person name="McBride C.S."/>
            <person name="McKernan B."/>
            <person name="McKernan K."/>
            <person name="Mendez-Lago M."/>
            <person name="Minx P."/>
            <person name="Mollenhauer M.U."/>
            <person name="Montooth K."/>
            <person name="Mount S.M."/>
            <person name="Mu X."/>
            <person name="Myers E."/>
            <person name="Negre B."/>
            <person name="Newfeld S."/>
            <person name="Nielsen R."/>
            <person name="Noor M.A."/>
            <person name="O'Grady P."/>
            <person name="Pachter L."/>
            <person name="Papaceit M."/>
            <person name="Parisi M.J."/>
            <person name="Parisi M."/>
            <person name="Parts L."/>
            <person name="Pedersen J.S."/>
            <person name="Pesole G."/>
            <person name="Phillippy A.M."/>
            <person name="Ponting C.P."/>
            <person name="Pop M."/>
            <person name="Porcelli D."/>
            <person name="Powell J.R."/>
            <person name="Prohaska S."/>
            <person name="Pruitt K."/>
            <person name="Puig M."/>
            <person name="Quesneville H."/>
            <person name="Ram K.R."/>
            <person name="Rand D."/>
            <person name="Rasmussen M.D."/>
            <person name="Reed L.K."/>
            <person name="Reenan R."/>
            <person name="Reily A."/>
            <person name="Remington K.A."/>
            <person name="Rieger T.T."/>
            <person name="Ritchie M.G."/>
            <person name="Robin C."/>
            <person name="Rogers Y.H."/>
            <person name="Rohde C."/>
            <person name="Rozas J."/>
            <person name="Rubenfield M.J."/>
            <person name="Ruiz A."/>
            <person name="Russo S."/>
            <person name="Salzberg S.L."/>
            <person name="Sanchez-Gracia A."/>
            <person name="Saranga D.J."/>
            <person name="Sato H."/>
            <person name="Schaeffer S.W."/>
            <person name="Schatz M.C."/>
            <person name="Schlenke T."/>
            <person name="Schwartz R."/>
            <person name="Segarra C."/>
            <person name="Singh R.S."/>
            <person name="Sirot L."/>
            <person name="Sirota M."/>
            <person name="Sisneros N.B."/>
            <person name="Smith C.D."/>
            <person name="Smith T.F."/>
            <person name="Spieth J."/>
            <person name="Stage D.E."/>
            <person name="Stark A."/>
            <person name="Stephan W."/>
            <person name="Strausberg R.L."/>
            <person name="Strempel S."/>
            <person name="Sturgill D."/>
            <person name="Sutton G."/>
            <person name="Sutton G.G."/>
            <person name="Tao W."/>
            <person name="Teichmann S."/>
            <person name="Tobari Y.N."/>
            <person name="Tomimura Y."/>
            <person name="Tsolas J.M."/>
            <person name="Valente V.L."/>
            <person name="Venter E."/>
            <person name="Venter J.C."/>
            <person name="Vicario S."/>
            <person name="Vieira F.G."/>
            <person name="Vilella A.J."/>
            <person name="Villasante A."/>
            <person name="Walenz B."/>
            <person name="Wang J."/>
            <person name="Wasserman M."/>
            <person name="Watts T."/>
            <person name="Wilson D."/>
            <person name="Wilson R.K."/>
            <person name="Wing R.A."/>
            <person name="Wolfner M.F."/>
            <person name="Wong A."/>
            <person name="Wong G.K."/>
            <person name="Wu C.I."/>
            <person name="Wu G."/>
            <person name="Yamamoto D."/>
            <person name="Yang H.P."/>
            <person name="Yang S.P."/>
            <person name="Yorke J.A."/>
            <person name="Yoshida K."/>
            <person name="Zdobnov E."/>
            <person name="Zhang P."/>
            <person name="Zhang Y."/>
            <person name="Zimin A.V."/>
            <person name="Baldwin J."/>
            <person name="Abdouelleil A."/>
            <person name="Abdulkadir J."/>
            <person name="Abebe A."/>
            <person name="Abera B."/>
            <person name="Abreu J."/>
            <person name="Acer S.C."/>
            <person name="Aftuck L."/>
            <person name="Alexander A."/>
            <person name="An P."/>
            <person name="Anderson E."/>
            <person name="Anderson S."/>
            <person name="Arachi H."/>
            <person name="Azer M."/>
            <person name="Bachantsang P."/>
            <person name="Barry A."/>
            <person name="Bayul T."/>
            <person name="Berlin A."/>
            <person name="Bessette D."/>
            <person name="Bloom T."/>
            <person name="Blye J."/>
            <person name="Boguslavskiy L."/>
            <person name="Bonnet C."/>
            <person name="Boukhgalter B."/>
            <person name="Bourzgui I."/>
            <person name="Brown A."/>
            <person name="Cahill P."/>
            <person name="Channer S."/>
            <person name="Cheshatsang Y."/>
            <person name="Chuda L."/>
            <person name="Citroen M."/>
            <person name="Collymore A."/>
            <person name="Cooke P."/>
            <person name="Costello M."/>
            <person name="D'Aco K."/>
            <person name="Daza R."/>
            <person name="De Haan G."/>
            <person name="DeGray S."/>
            <person name="DeMaso C."/>
            <person name="Dhargay N."/>
            <person name="Dooley K."/>
            <person name="Dooley E."/>
            <person name="Doricent M."/>
            <person name="Dorje P."/>
            <person name="Dorjee K."/>
            <person name="Dupes A."/>
            <person name="Elong R."/>
            <person name="Falk J."/>
            <person name="Farina A."/>
            <person name="Faro S."/>
            <person name="Ferguson D."/>
            <person name="Fisher S."/>
            <person name="Foley C.D."/>
            <person name="Franke A."/>
            <person name="Friedrich D."/>
            <person name="Gadbois L."/>
            <person name="Gearin G."/>
            <person name="Gearin C.R."/>
            <person name="Giannoukos G."/>
            <person name="Goode T."/>
            <person name="Graham J."/>
            <person name="Grandbois E."/>
            <person name="Grewal S."/>
            <person name="Gyaltsen K."/>
            <person name="Hafez N."/>
            <person name="Hagos B."/>
            <person name="Hall J."/>
            <person name="Henson C."/>
            <person name="Hollinger A."/>
            <person name="Honan T."/>
            <person name="Huard M.D."/>
            <person name="Hughes L."/>
            <person name="Hurhula B."/>
            <person name="Husby M.E."/>
            <person name="Kamat A."/>
            <person name="Kanga B."/>
            <person name="Kashin S."/>
            <person name="Khazanovich D."/>
            <person name="Kisner P."/>
            <person name="Lance K."/>
            <person name="Lara M."/>
            <person name="Lee W."/>
            <person name="Lennon N."/>
            <person name="Letendre F."/>
            <person name="LeVine R."/>
            <person name="Lipovsky A."/>
            <person name="Liu X."/>
            <person name="Liu J."/>
            <person name="Liu S."/>
            <person name="Lokyitsang T."/>
            <person name="Lokyitsang Y."/>
            <person name="Lubonja R."/>
            <person name="Lui A."/>
            <person name="MacDonald P."/>
            <person name="Magnisalis V."/>
            <person name="Maru K."/>
            <person name="Matthews C."/>
            <person name="McCusker W."/>
            <person name="McDonough S."/>
            <person name="Mehta T."/>
            <person name="Meldrim J."/>
            <person name="Meneus L."/>
            <person name="Mihai O."/>
            <person name="Mihalev A."/>
            <person name="Mihova T."/>
            <person name="Mittelman R."/>
            <person name="Mlenga V."/>
            <person name="Montmayeur A."/>
            <person name="Mulrain L."/>
            <person name="Navidi A."/>
            <person name="Naylor J."/>
            <person name="Negash T."/>
            <person name="Nguyen T."/>
            <person name="Nguyen N."/>
            <person name="Nicol R."/>
            <person name="Norbu C."/>
            <person name="Norbu N."/>
            <person name="Novod N."/>
            <person name="O'Neill B."/>
            <person name="Osman S."/>
            <person name="Markiewicz E."/>
            <person name="Oyono O.L."/>
            <person name="Patti C."/>
            <person name="Phunkhang P."/>
            <person name="Pierre F."/>
            <person name="Priest M."/>
            <person name="Raghuraman S."/>
            <person name="Rege F."/>
            <person name="Reyes R."/>
            <person name="Rise C."/>
            <person name="Rogov P."/>
            <person name="Ross K."/>
            <person name="Ryan E."/>
            <person name="Settipalli S."/>
            <person name="Shea T."/>
            <person name="Sherpa N."/>
            <person name="Shi L."/>
            <person name="Shih D."/>
            <person name="Sparrow T."/>
            <person name="Spaulding J."/>
            <person name="Stalker J."/>
            <person name="Stange-Thomann N."/>
            <person name="Stavropoulos S."/>
            <person name="Stone C."/>
            <person name="Strader C."/>
            <person name="Tesfaye S."/>
            <person name="Thomson T."/>
            <person name="Thoulutsang Y."/>
            <person name="Thoulutsang D."/>
            <person name="Topham K."/>
            <person name="Topping I."/>
            <person name="Tsamla T."/>
            <person name="Vassiliev H."/>
            <person name="Vo A."/>
            <person name="Wangchuk T."/>
            <person name="Wangdi T."/>
            <person name="Weiand M."/>
            <person name="Wilkinson J."/>
            <person name="Wilson A."/>
            <person name="Yadav S."/>
            <person name="Young G."/>
            <person name="Yu Q."/>
            <person name="Zembek L."/>
            <person name="Zhong D."/>
            <person name="Zimmer A."/>
            <person name="Zwirko Z."/>
            <person name="Jaffe D.B."/>
            <person name="Alvarez P."/>
            <person name="Brockman W."/>
            <person name="Butler J."/>
            <person name="Chin C."/>
            <person name="Gnerre S."/>
            <person name="Grabherr M."/>
            <person name="Kleber M."/>
            <person name="Mauceli E."/>
            <person name="MacCallum I."/>
        </authorList>
    </citation>
    <scope>NUCLEOTIDE SEQUENCE [LARGE SCALE GENOMIC DNA]</scope>
    <source>
        <strain evidence="4">Tucson 15010-1051.87</strain>
    </source>
</reference>
<dbReference type="InterPro" id="IPR016187">
    <property type="entry name" value="CTDL_fold"/>
</dbReference>
<dbReference type="EMBL" id="CH940654">
    <property type="protein sequence ID" value="EDW57872.2"/>
    <property type="molecule type" value="Genomic_DNA"/>
</dbReference>
<sequence length="156" mass="17565">MFGHSLALFSTLSVVAIVLADPVVPPAEFAIIQNGIYYFETNTAKNWFDASEACHRMSAELVTFETLEEWKAVNKYIADKNIDGKYWTSGTDLAVNGKHSWFTTGLPLNINIWAPGEPNNRFDNEHCDHIHNTLGLNDYNCNSVSLYICEARRSCD</sequence>
<dbReference type="FunCoup" id="B4M9J6">
    <property type="interactions" value="2"/>
</dbReference>
<dbReference type="HOGENOM" id="CLU_049894_10_0_1"/>
<organism evidence="3 4">
    <name type="scientific">Drosophila virilis</name>
    <name type="common">Fruit fly</name>
    <dbReference type="NCBI Taxonomy" id="7244"/>
    <lineage>
        <taxon>Eukaryota</taxon>
        <taxon>Metazoa</taxon>
        <taxon>Ecdysozoa</taxon>
        <taxon>Arthropoda</taxon>
        <taxon>Hexapoda</taxon>
        <taxon>Insecta</taxon>
        <taxon>Pterygota</taxon>
        <taxon>Neoptera</taxon>
        <taxon>Endopterygota</taxon>
        <taxon>Diptera</taxon>
        <taxon>Brachycera</taxon>
        <taxon>Muscomorpha</taxon>
        <taxon>Ephydroidea</taxon>
        <taxon>Drosophilidae</taxon>
        <taxon>Drosophila</taxon>
    </lineage>
</organism>
<dbReference type="Pfam" id="PF00059">
    <property type="entry name" value="Lectin_C"/>
    <property type="match status" value="1"/>
</dbReference>
<dbReference type="CDD" id="cd00037">
    <property type="entry name" value="CLECT"/>
    <property type="match status" value="1"/>
</dbReference>
<keyword evidence="4" id="KW-1185">Reference proteome</keyword>
<feature type="domain" description="C-type lectin" evidence="2">
    <location>
        <begin position="32"/>
        <end position="150"/>
    </location>
</feature>
<dbReference type="AlphaFoldDB" id="B4M9J6"/>
<dbReference type="SUPFAM" id="SSF56436">
    <property type="entry name" value="C-type lectin-like"/>
    <property type="match status" value="1"/>
</dbReference>
<dbReference type="Proteomes" id="UP000008792">
    <property type="component" value="Unassembled WGS sequence"/>
</dbReference>
<dbReference type="PROSITE" id="PS50041">
    <property type="entry name" value="C_TYPE_LECTIN_2"/>
    <property type="match status" value="1"/>
</dbReference>
<dbReference type="InterPro" id="IPR001304">
    <property type="entry name" value="C-type_lectin-like"/>
</dbReference>